<organism evidence="1 2">
    <name type="scientific">Litchfieldella anticariensis (strain DSM 16096 / CECT 5854 / CIP 108499 / LMG 22089 / FP35)</name>
    <name type="common">Halomonas anticariensis</name>
    <dbReference type="NCBI Taxonomy" id="1121939"/>
    <lineage>
        <taxon>Bacteria</taxon>
        <taxon>Pseudomonadati</taxon>
        <taxon>Pseudomonadota</taxon>
        <taxon>Gammaproteobacteria</taxon>
        <taxon>Oceanospirillales</taxon>
        <taxon>Halomonadaceae</taxon>
        <taxon>Litchfieldella</taxon>
    </lineage>
</organism>
<evidence type="ECO:0000313" key="2">
    <source>
        <dbReference type="Proteomes" id="UP000014463"/>
    </source>
</evidence>
<dbReference type="Pfam" id="PF10604">
    <property type="entry name" value="Polyketide_cyc2"/>
    <property type="match status" value="1"/>
</dbReference>
<gene>
    <name evidence="1" type="ORF">L861_14970</name>
</gene>
<dbReference type="InterPro" id="IPR023393">
    <property type="entry name" value="START-like_dom_sf"/>
</dbReference>
<dbReference type="SUPFAM" id="SSF55961">
    <property type="entry name" value="Bet v1-like"/>
    <property type="match status" value="1"/>
</dbReference>
<evidence type="ECO:0008006" key="3">
    <source>
        <dbReference type="Google" id="ProtNLM"/>
    </source>
</evidence>
<evidence type="ECO:0000313" key="1">
    <source>
        <dbReference type="EMBL" id="EPC02336.1"/>
    </source>
</evidence>
<dbReference type="Gene3D" id="3.30.530.20">
    <property type="match status" value="1"/>
</dbReference>
<reference evidence="1 2" key="1">
    <citation type="journal article" date="2013" name="Genome Announc.">
        <title>Draft genome sequence of the moderately halophilic gammaproteobacterium Halomonas anticariensis FP35.</title>
        <authorList>
            <person name="Tahrioui A."/>
            <person name="Quesada E."/>
            <person name="Llamas I."/>
        </authorList>
    </citation>
    <scope>NUCLEOTIDE SEQUENCE [LARGE SCALE GENOMIC DNA]</scope>
    <source>
        <strain evidence="2">DSM 16096 / CECT 5854 / LMG 22089 / FP35</strain>
    </source>
</reference>
<dbReference type="AlphaFoldDB" id="S2LC75"/>
<dbReference type="EMBL" id="ASTJ01000025">
    <property type="protein sequence ID" value="EPC02336.1"/>
    <property type="molecule type" value="Genomic_DNA"/>
</dbReference>
<dbReference type="InterPro" id="IPR019587">
    <property type="entry name" value="Polyketide_cyclase/dehydratase"/>
</dbReference>
<keyword evidence="2" id="KW-1185">Reference proteome</keyword>
<sequence length="145" mass="16172">MKHTTVIAAAPDVVFAYVADLRNERRWQPDIKALIPVTEGTFSRGSRFIEVRHSFGIRFRWEFEITNLNPGKGIHVISHGGRCPYHGSRIFSAVPGGTCVIEQGELQLPGVPQCSSPLITWLSQRSIRNAYARLKTLLEGGSRLT</sequence>
<comment type="caution">
    <text evidence="1">The sequence shown here is derived from an EMBL/GenBank/DDBJ whole genome shotgun (WGS) entry which is preliminary data.</text>
</comment>
<accession>S2LC75</accession>
<proteinExistence type="predicted"/>
<dbReference type="eggNOG" id="ENOG5033GM1">
    <property type="taxonomic scope" value="Bacteria"/>
</dbReference>
<dbReference type="STRING" id="1121939.L861_14970"/>
<protein>
    <recommendedName>
        <fullName evidence="3">Polyketide cyclase</fullName>
    </recommendedName>
</protein>
<dbReference type="Proteomes" id="UP000014463">
    <property type="component" value="Unassembled WGS sequence"/>
</dbReference>
<name>S2LC75_LITA3</name>
<dbReference type="PATRIC" id="fig|1121939.11.peg.2234"/>